<comment type="caution">
    <text evidence="2">The sequence shown here is derived from an EMBL/GenBank/DDBJ whole genome shotgun (WGS) entry which is preliminary data.</text>
</comment>
<organism evidence="2 3">
    <name type="scientific">Cognatiluteimonas sedimenti</name>
    <dbReference type="NCBI Taxonomy" id="2927791"/>
    <lineage>
        <taxon>Bacteria</taxon>
        <taxon>Pseudomonadati</taxon>
        <taxon>Pseudomonadota</taxon>
        <taxon>Gammaproteobacteria</taxon>
        <taxon>Lysobacterales</taxon>
        <taxon>Lysobacteraceae</taxon>
        <taxon>Cognatiluteimonas</taxon>
    </lineage>
</organism>
<accession>A0ABT0A0L0</accession>
<dbReference type="EMBL" id="JALGCL010000001">
    <property type="protein sequence ID" value="MCJ0824500.1"/>
    <property type="molecule type" value="Genomic_DNA"/>
</dbReference>
<gene>
    <name evidence="2" type="ORF">MQC88_00755</name>
</gene>
<keyword evidence="3" id="KW-1185">Reference proteome</keyword>
<protein>
    <submittedName>
        <fullName evidence="2">Uncharacterized protein</fullName>
    </submittedName>
</protein>
<proteinExistence type="predicted"/>
<evidence type="ECO:0000256" key="1">
    <source>
        <dbReference type="SAM" id="Phobius"/>
    </source>
</evidence>
<evidence type="ECO:0000313" key="2">
    <source>
        <dbReference type="EMBL" id="MCJ0824500.1"/>
    </source>
</evidence>
<name>A0ABT0A0L0_9GAMM</name>
<keyword evidence="1" id="KW-1133">Transmembrane helix</keyword>
<evidence type="ECO:0000313" key="3">
    <source>
        <dbReference type="Proteomes" id="UP001165423"/>
    </source>
</evidence>
<reference evidence="2 3" key="1">
    <citation type="submission" date="2022-03" db="EMBL/GenBank/DDBJ databases">
        <title>Luteimonas soily sp. nov., a novel bacterium isolated from the soil.</title>
        <authorList>
            <person name="Zhang X."/>
        </authorList>
    </citation>
    <scope>NUCLEOTIDE SEQUENCE [LARGE SCALE GENOMIC DNA]</scope>
    <source>
        <strain evidence="2 3">50</strain>
    </source>
</reference>
<feature type="transmembrane region" description="Helical" evidence="1">
    <location>
        <begin position="44"/>
        <end position="63"/>
    </location>
</feature>
<dbReference type="RefSeq" id="WP_243318282.1">
    <property type="nucleotide sequence ID" value="NZ_JALGCL010000001.1"/>
</dbReference>
<keyword evidence="1" id="KW-0812">Transmembrane</keyword>
<dbReference type="Proteomes" id="UP001165423">
    <property type="component" value="Unassembled WGS sequence"/>
</dbReference>
<sequence length="183" mass="19855">MERHEPVLNREDQSEAAAEDWGNVRFRRLGAGGGAGSPDDNADARFWIGLLIFLLVALAYPWYSYWVNARLLASDLQAAGEVIGRQIEASNAQLRRQSMAQAARQRAATQQARIASVRVVGTIPGANGPTAIVQLEQAELTEAAATICRQTEYMLGSSLAGKALRVQRHRGSRPALDVGSIRC</sequence>
<keyword evidence="1" id="KW-0472">Membrane</keyword>